<feature type="domain" description="MIF4G" evidence="9">
    <location>
        <begin position="9"/>
        <end position="118"/>
    </location>
</feature>
<accession>A0AAN7NAJ9</accession>
<keyword evidence="3" id="KW-0963">Cytoplasm</keyword>
<evidence type="ECO:0000313" key="11">
    <source>
        <dbReference type="Proteomes" id="UP001333110"/>
    </source>
</evidence>
<dbReference type="InterPro" id="IPR016024">
    <property type="entry name" value="ARM-type_fold"/>
</dbReference>
<gene>
    <name evidence="10" type="ORF">QYF61_012288</name>
</gene>
<dbReference type="Proteomes" id="UP001333110">
    <property type="component" value="Unassembled WGS sequence"/>
</dbReference>
<comment type="similarity">
    <text evidence="7">Belongs to the MIF4GD family.</text>
</comment>
<keyword evidence="4" id="KW-0810">Translation regulation</keyword>
<dbReference type="GO" id="GO:0006446">
    <property type="term" value="P:regulation of translational initiation"/>
    <property type="evidence" value="ECO:0007669"/>
    <property type="project" value="TreeGrafter"/>
</dbReference>
<dbReference type="PANTHER" id="PTHR23254">
    <property type="entry name" value="EIF4G DOMAIN PROTEIN"/>
    <property type="match status" value="1"/>
</dbReference>
<organism evidence="10 11">
    <name type="scientific">Mycteria americana</name>
    <name type="common">Wood stork</name>
    <dbReference type="NCBI Taxonomy" id="33587"/>
    <lineage>
        <taxon>Eukaryota</taxon>
        <taxon>Metazoa</taxon>
        <taxon>Chordata</taxon>
        <taxon>Craniata</taxon>
        <taxon>Vertebrata</taxon>
        <taxon>Euteleostomi</taxon>
        <taxon>Archelosauria</taxon>
        <taxon>Archosauria</taxon>
        <taxon>Dinosauria</taxon>
        <taxon>Saurischia</taxon>
        <taxon>Theropoda</taxon>
        <taxon>Coelurosauria</taxon>
        <taxon>Aves</taxon>
        <taxon>Neognathae</taxon>
        <taxon>Neoaves</taxon>
        <taxon>Aequornithes</taxon>
        <taxon>Ciconiiformes</taxon>
        <taxon>Ciconiidae</taxon>
        <taxon>Mycteria</taxon>
    </lineage>
</organism>
<evidence type="ECO:0000259" key="9">
    <source>
        <dbReference type="Pfam" id="PF02854"/>
    </source>
</evidence>
<evidence type="ECO:0000256" key="1">
    <source>
        <dbReference type="ARBA" id="ARBA00004123"/>
    </source>
</evidence>
<comment type="function">
    <text evidence="6">Functions in replication-dependent translation of histone mRNAs which differ from other eukaryotic mRNAs in that they do not end with a poly-A tail but a stem-loop. May participate in circularizing those mRNAs specifically enhancing their translation.</text>
</comment>
<dbReference type="EMBL" id="JAUNZN010000016">
    <property type="protein sequence ID" value="KAK4811870.1"/>
    <property type="molecule type" value="Genomic_DNA"/>
</dbReference>
<dbReference type="SUPFAM" id="SSF48371">
    <property type="entry name" value="ARM repeat"/>
    <property type="match status" value="1"/>
</dbReference>
<protein>
    <recommendedName>
        <fullName evidence="9">MIF4G domain-containing protein</fullName>
    </recommendedName>
</protein>
<dbReference type="InterPro" id="IPR051367">
    <property type="entry name" value="mRNA_TranslReg/HistoneTransl"/>
</dbReference>
<evidence type="ECO:0000256" key="6">
    <source>
        <dbReference type="ARBA" id="ARBA00037643"/>
    </source>
</evidence>
<evidence type="ECO:0000256" key="8">
    <source>
        <dbReference type="ARBA" id="ARBA00038641"/>
    </source>
</evidence>
<dbReference type="Gene3D" id="1.25.40.180">
    <property type="match status" value="1"/>
</dbReference>
<evidence type="ECO:0000256" key="7">
    <source>
        <dbReference type="ARBA" id="ARBA00038204"/>
    </source>
</evidence>
<dbReference type="GO" id="GO:0008494">
    <property type="term" value="F:translation activator activity"/>
    <property type="evidence" value="ECO:0007669"/>
    <property type="project" value="TreeGrafter"/>
</dbReference>
<dbReference type="Pfam" id="PF02854">
    <property type="entry name" value="MIF4G"/>
    <property type="match status" value="1"/>
</dbReference>
<dbReference type="InterPro" id="IPR003890">
    <property type="entry name" value="MIF4G-like_typ-3"/>
</dbReference>
<keyword evidence="11" id="KW-1185">Reference proteome</keyword>
<reference evidence="10 11" key="1">
    <citation type="journal article" date="2023" name="J. Hered.">
        <title>Chromosome-level genome of the wood stork (Mycteria americana) provides insight into avian chromosome evolution.</title>
        <authorList>
            <person name="Flamio R. Jr."/>
            <person name="Ramstad K.M."/>
        </authorList>
    </citation>
    <scope>NUCLEOTIDE SEQUENCE [LARGE SCALE GENOMIC DNA]</scope>
    <source>
        <strain evidence="10">JAX WOST 10</strain>
    </source>
</reference>
<evidence type="ECO:0000256" key="4">
    <source>
        <dbReference type="ARBA" id="ARBA00022845"/>
    </source>
</evidence>
<dbReference type="GO" id="GO:0005634">
    <property type="term" value="C:nucleus"/>
    <property type="evidence" value="ECO:0007669"/>
    <property type="project" value="UniProtKB-SubCell"/>
</dbReference>
<evidence type="ECO:0000256" key="5">
    <source>
        <dbReference type="ARBA" id="ARBA00023242"/>
    </source>
</evidence>
<comment type="caution">
    <text evidence="10">The sequence shown here is derived from an EMBL/GenBank/DDBJ whole genome shotgun (WGS) entry which is preliminary data.</text>
</comment>
<name>A0AAN7NAJ9_MYCAM</name>
<comment type="subunit">
    <text evidence="8">Interacts with eif4g1, eif4g2 and slbp; probably tethered by SLBP to the 3'-end of mRNAs ending with the histone stem-loop, it also interacts with eif4g1 which is bound to their 5'-end.</text>
</comment>
<proteinExistence type="inferred from homology"/>
<evidence type="ECO:0000256" key="3">
    <source>
        <dbReference type="ARBA" id="ARBA00022490"/>
    </source>
</evidence>
<dbReference type="PANTHER" id="PTHR23254:SF17">
    <property type="entry name" value="MIF4G DOMAIN-CONTAINING PROTEIN"/>
    <property type="match status" value="1"/>
</dbReference>
<dbReference type="GO" id="GO:0003723">
    <property type="term" value="F:RNA binding"/>
    <property type="evidence" value="ECO:0007669"/>
    <property type="project" value="InterPro"/>
</dbReference>
<dbReference type="GO" id="GO:0005829">
    <property type="term" value="C:cytosol"/>
    <property type="evidence" value="ECO:0007669"/>
    <property type="project" value="TreeGrafter"/>
</dbReference>
<dbReference type="AlphaFoldDB" id="A0AAN7NAJ9"/>
<evidence type="ECO:0000313" key="10">
    <source>
        <dbReference type="EMBL" id="KAK4811870.1"/>
    </source>
</evidence>
<keyword evidence="5" id="KW-0539">Nucleus</keyword>
<evidence type="ECO:0000256" key="2">
    <source>
        <dbReference type="ARBA" id="ARBA00004496"/>
    </source>
</evidence>
<sequence length="276" mass="30708">MGETGKEEYKIQSFDSETQKLLKTALKDPSNVDLEKVANIIVDQSLKDCVFSKEAGRICYTIIQAESKQVGQSVFRRSLLNRLQQEYKDREELRTRSLQAWICYVTFICNIFDYLRVRSWSRSIRLLLATGARRAWVSTDARAEVLDGCCEEPQGRGSAVGARAGSQHEDTAGAGATCGQVNNMPMMALVNPVYDCLFRLAQPDSLRKEEEVSAGKWAANAPVVLPRTSKKHSPGGMLSLHPGAEEGALPPQYVLKETRWAGGFAAQKEAGWRCRF</sequence>
<comment type="subcellular location">
    <subcellularLocation>
        <location evidence="2">Cytoplasm</location>
    </subcellularLocation>
    <subcellularLocation>
        <location evidence="1">Nucleus</location>
    </subcellularLocation>
</comment>